<protein>
    <submittedName>
        <fullName evidence="3">DUF1190 domain-containing protein</fullName>
    </submittedName>
</protein>
<feature type="region of interest" description="Disordered" evidence="1">
    <location>
        <begin position="162"/>
        <end position="181"/>
    </location>
</feature>
<sequence>MKRSKAAVLLAMGTAPVLLVACQPSAEEQLREGLYTSIEACTADGNELNACRDAMGQAQAAAVEASPQFASQAECEANFGEGQCEERRTQTGHSFFGPFVAGFFLSQMMRGGQAAGLAQGSPVYRDAQGRFARPAAPNGGIYRPGAGGPAGFTQVTSTPNRAVTTARGGFGSTSANRGAAS</sequence>
<evidence type="ECO:0000313" key="4">
    <source>
        <dbReference type="Proteomes" id="UP001595892"/>
    </source>
</evidence>
<feature type="chain" id="PRO_5046634996" evidence="2">
    <location>
        <begin position="21"/>
        <end position="181"/>
    </location>
</feature>
<dbReference type="EMBL" id="JBHSGG010000049">
    <property type="protein sequence ID" value="MFC4729733.1"/>
    <property type="molecule type" value="Genomic_DNA"/>
</dbReference>
<organism evidence="3 4">
    <name type="scientific">Coralloluteibacterium thermophilum</name>
    <dbReference type="NCBI Taxonomy" id="2707049"/>
    <lineage>
        <taxon>Bacteria</taxon>
        <taxon>Pseudomonadati</taxon>
        <taxon>Pseudomonadota</taxon>
        <taxon>Gammaproteobacteria</taxon>
        <taxon>Lysobacterales</taxon>
        <taxon>Lysobacteraceae</taxon>
        <taxon>Coralloluteibacterium</taxon>
    </lineage>
</organism>
<evidence type="ECO:0000256" key="1">
    <source>
        <dbReference type="SAM" id="MobiDB-lite"/>
    </source>
</evidence>
<reference evidence="4" key="1">
    <citation type="journal article" date="2019" name="Int. J. Syst. Evol. Microbiol.">
        <title>The Global Catalogue of Microorganisms (GCM) 10K type strain sequencing project: providing services to taxonomists for standard genome sequencing and annotation.</title>
        <authorList>
            <consortium name="The Broad Institute Genomics Platform"/>
            <consortium name="The Broad Institute Genome Sequencing Center for Infectious Disease"/>
            <person name="Wu L."/>
            <person name="Ma J."/>
        </authorList>
    </citation>
    <scope>NUCLEOTIDE SEQUENCE [LARGE SCALE GENOMIC DNA]</scope>
    <source>
        <strain evidence="4">CGMCC 1.13574</strain>
    </source>
</reference>
<accession>A0ABV9NS40</accession>
<feature type="compositionally biased region" description="Polar residues" evidence="1">
    <location>
        <begin position="172"/>
        <end position="181"/>
    </location>
</feature>
<proteinExistence type="predicted"/>
<dbReference type="RefSeq" id="WP_377005876.1">
    <property type="nucleotide sequence ID" value="NZ_JBHSGG010000049.1"/>
</dbReference>
<dbReference type="Pfam" id="PF06693">
    <property type="entry name" value="DUF1190"/>
    <property type="match status" value="1"/>
</dbReference>
<gene>
    <name evidence="3" type="ORF">ACFO3Q_16305</name>
</gene>
<feature type="signal peptide" evidence="2">
    <location>
        <begin position="1"/>
        <end position="20"/>
    </location>
</feature>
<dbReference type="Proteomes" id="UP001595892">
    <property type="component" value="Unassembled WGS sequence"/>
</dbReference>
<name>A0ABV9NS40_9GAMM</name>
<keyword evidence="4" id="KW-1185">Reference proteome</keyword>
<keyword evidence="2" id="KW-0732">Signal</keyword>
<evidence type="ECO:0000313" key="3">
    <source>
        <dbReference type="EMBL" id="MFC4729733.1"/>
    </source>
</evidence>
<dbReference type="PROSITE" id="PS51257">
    <property type="entry name" value="PROKAR_LIPOPROTEIN"/>
    <property type="match status" value="1"/>
</dbReference>
<evidence type="ECO:0000256" key="2">
    <source>
        <dbReference type="SAM" id="SignalP"/>
    </source>
</evidence>
<dbReference type="InterPro" id="IPR009576">
    <property type="entry name" value="Biofilm_formation_YgiB"/>
</dbReference>
<comment type="caution">
    <text evidence="3">The sequence shown here is derived from an EMBL/GenBank/DDBJ whole genome shotgun (WGS) entry which is preliminary data.</text>
</comment>